<keyword evidence="2" id="KW-1185">Reference proteome</keyword>
<dbReference type="Proteomes" id="UP001145742">
    <property type="component" value="Unassembled WGS sequence"/>
</dbReference>
<gene>
    <name evidence="1" type="ORF">WISP_07736</name>
</gene>
<organism evidence="1 2">
    <name type="scientific">Willisornis vidua</name>
    <name type="common">Xingu scale-backed antbird</name>
    <dbReference type="NCBI Taxonomy" id="1566151"/>
    <lineage>
        <taxon>Eukaryota</taxon>
        <taxon>Metazoa</taxon>
        <taxon>Chordata</taxon>
        <taxon>Craniata</taxon>
        <taxon>Vertebrata</taxon>
        <taxon>Euteleostomi</taxon>
        <taxon>Archelosauria</taxon>
        <taxon>Archosauria</taxon>
        <taxon>Dinosauria</taxon>
        <taxon>Saurischia</taxon>
        <taxon>Theropoda</taxon>
        <taxon>Coelurosauria</taxon>
        <taxon>Aves</taxon>
        <taxon>Neognathae</taxon>
        <taxon>Neoaves</taxon>
        <taxon>Telluraves</taxon>
        <taxon>Australaves</taxon>
        <taxon>Passeriformes</taxon>
        <taxon>Thamnophilidae</taxon>
        <taxon>Willisornis</taxon>
    </lineage>
</organism>
<evidence type="ECO:0000313" key="1">
    <source>
        <dbReference type="EMBL" id="KAJ7427367.1"/>
    </source>
</evidence>
<accession>A0ABQ9DT12</accession>
<evidence type="ECO:0000313" key="2">
    <source>
        <dbReference type="Proteomes" id="UP001145742"/>
    </source>
</evidence>
<proteinExistence type="predicted"/>
<dbReference type="EMBL" id="WHWB01031967">
    <property type="protein sequence ID" value="KAJ7427367.1"/>
    <property type="molecule type" value="Genomic_DNA"/>
</dbReference>
<protein>
    <submittedName>
        <fullName evidence="1">Uncharacterized protein</fullName>
    </submittedName>
</protein>
<comment type="caution">
    <text evidence="1">The sequence shown here is derived from an EMBL/GenBank/DDBJ whole genome shotgun (WGS) entry which is preliminary data.</text>
</comment>
<reference evidence="1" key="1">
    <citation type="submission" date="2019-10" db="EMBL/GenBank/DDBJ databases">
        <authorList>
            <person name="Soares A.E.R."/>
            <person name="Aleixo A."/>
            <person name="Schneider P."/>
            <person name="Miyaki C.Y."/>
            <person name="Schneider M.P."/>
            <person name="Mello C."/>
            <person name="Vasconcelos A.T.R."/>
        </authorList>
    </citation>
    <scope>NUCLEOTIDE SEQUENCE</scope>
    <source>
        <tissue evidence="1">Muscle</tissue>
    </source>
</reference>
<name>A0ABQ9DT12_9PASS</name>
<sequence length="336" mass="37055">MTLSASLFITVLELTPPRLEPPLQDGDLLGGQNKRNEMDTSKLVHQAVSRCRGHLTTRNGLDKPSSLSLSSGDNIPAPAFGSVHFPAQYGITSTFCQGTLDPIFQWIVSFVTDYQVYNGNGRQPAKVMKDTLSSCNWVKFPWVFHQAEEVVIILVEMIIKRLAEAKNSPVSYNNVDCYSDGKCKYLSMPDELDQKCKQTVLKCGFSVFIPDSFVPPEPLVQSHQSLESHLAICTSIAPGFHMKVQSGALAESLLCTPLLTPEMTHRNYWRKERKAPFSQSVGISSGKIGSGARLCPVGGWHPCTGMVMPFVEFSKDLLHPLPVQAEESAQVTNLLK</sequence>